<dbReference type="STRING" id="572544.Ilyop_1235"/>
<dbReference type="Gene3D" id="3.90.76.10">
    <property type="entry name" value="Dipeptide-binding Protein, Domain 1"/>
    <property type="match status" value="1"/>
</dbReference>
<evidence type="ECO:0000313" key="8">
    <source>
        <dbReference type="Proteomes" id="UP000006875"/>
    </source>
</evidence>
<dbReference type="HOGENOM" id="CLU_017028_0_4_0"/>
<evidence type="ECO:0000256" key="5">
    <source>
        <dbReference type="SAM" id="Phobius"/>
    </source>
</evidence>
<dbReference type="Proteomes" id="UP000006875">
    <property type="component" value="Chromosome"/>
</dbReference>
<dbReference type="Gene3D" id="3.40.190.10">
    <property type="entry name" value="Periplasmic binding protein-like II"/>
    <property type="match status" value="1"/>
</dbReference>
<dbReference type="InterPro" id="IPR030678">
    <property type="entry name" value="Peptide/Ni-bd"/>
</dbReference>
<dbReference type="KEGG" id="ipo:Ilyop_1235"/>
<comment type="similarity">
    <text evidence="2">Belongs to the bacterial solute-binding protein 5 family.</text>
</comment>
<reference evidence="7 8" key="1">
    <citation type="journal article" date="2010" name="Stand. Genomic Sci.">
        <title>Complete genome sequence of Ilyobacter polytropus type strain (CuHbu1).</title>
        <authorList>
            <person name="Sikorski J."/>
            <person name="Chertkov O."/>
            <person name="Lapidus A."/>
            <person name="Nolan M."/>
            <person name="Lucas S."/>
            <person name="Del Rio T.G."/>
            <person name="Tice H."/>
            <person name="Cheng J.F."/>
            <person name="Tapia R."/>
            <person name="Han C."/>
            <person name="Goodwin L."/>
            <person name="Pitluck S."/>
            <person name="Liolios K."/>
            <person name="Ivanova N."/>
            <person name="Mavromatis K."/>
            <person name="Mikhailova N."/>
            <person name="Pati A."/>
            <person name="Chen A."/>
            <person name="Palaniappan K."/>
            <person name="Land M."/>
            <person name="Hauser L."/>
            <person name="Chang Y.J."/>
            <person name="Jeffries C.D."/>
            <person name="Brambilla E."/>
            <person name="Yasawong M."/>
            <person name="Rohde M."/>
            <person name="Pukall R."/>
            <person name="Spring S."/>
            <person name="Goker M."/>
            <person name="Woyke T."/>
            <person name="Bristow J."/>
            <person name="Eisen J.A."/>
            <person name="Markowitz V."/>
            <person name="Hugenholtz P."/>
            <person name="Kyrpides N.C."/>
            <person name="Klenk H.P."/>
        </authorList>
    </citation>
    <scope>NUCLEOTIDE SEQUENCE [LARGE SCALE GENOMIC DNA]</scope>
    <source>
        <strain evidence="8">ATCC 51220 / DSM 2926 / LMG 16218 / CuHBu1</strain>
    </source>
</reference>
<feature type="transmembrane region" description="Helical" evidence="5">
    <location>
        <begin position="7"/>
        <end position="27"/>
    </location>
</feature>
<dbReference type="SUPFAM" id="SSF53850">
    <property type="entry name" value="Periplasmic binding protein-like II"/>
    <property type="match status" value="1"/>
</dbReference>
<dbReference type="PIRSF" id="PIRSF002741">
    <property type="entry name" value="MppA"/>
    <property type="match status" value="1"/>
</dbReference>
<dbReference type="GO" id="GO:0030313">
    <property type="term" value="C:cell envelope"/>
    <property type="evidence" value="ECO:0007669"/>
    <property type="project" value="UniProtKB-SubCell"/>
</dbReference>
<evidence type="ECO:0000256" key="3">
    <source>
        <dbReference type="ARBA" id="ARBA00022448"/>
    </source>
</evidence>
<dbReference type="FunFam" id="3.90.76.10:FF:000001">
    <property type="entry name" value="Oligopeptide ABC transporter substrate-binding protein"/>
    <property type="match status" value="1"/>
</dbReference>
<dbReference type="RefSeq" id="WP_013387683.1">
    <property type="nucleotide sequence ID" value="NC_014632.1"/>
</dbReference>
<name>E3H8N4_ILYPC</name>
<dbReference type="Pfam" id="PF00496">
    <property type="entry name" value="SBP_bac_5"/>
    <property type="match status" value="1"/>
</dbReference>
<dbReference type="AlphaFoldDB" id="E3H8N4"/>
<keyword evidence="5" id="KW-0472">Membrane</keyword>
<keyword evidence="5" id="KW-0812">Transmembrane</keyword>
<evidence type="ECO:0000256" key="4">
    <source>
        <dbReference type="ARBA" id="ARBA00022729"/>
    </source>
</evidence>
<dbReference type="Gene3D" id="3.10.105.10">
    <property type="entry name" value="Dipeptide-binding Protein, Domain 3"/>
    <property type="match status" value="1"/>
</dbReference>
<gene>
    <name evidence="7" type="ordered locus">Ilyop_1235</name>
</gene>
<evidence type="ECO:0000259" key="6">
    <source>
        <dbReference type="Pfam" id="PF00496"/>
    </source>
</evidence>
<dbReference type="CDD" id="cd08504">
    <property type="entry name" value="PBP2_OppA"/>
    <property type="match status" value="1"/>
</dbReference>
<dbReference type="InterPro" id="IPR000914">
    <property type="entry name" value="SBP_5_dom"/>
</dbReference>
<dbReference type="PANTHER" id="PTHR30290:SF10">
    <property type="entry name" value="PERIPLASMIC OLIGOPEPTIDE-BINDING PROTEIN-RELATED"/>
    <property type="match status" value="1"/>
</dbReference>
<feature type="domain" description="Solute-binding protein family 5" evidence="6">
    <location>
        <begin position="93"/>
        <end position="471"/>
    </location>
</feature>
<dbReference type="InterPro" id="IPR039424">
    <property type="entry name" value="SBP_5"/>
</dbReference>
<keyword evidence="5" id="KW-1133">Transmembrane helix</keyword>
<dbReference type="GO" id="GO:0043190">
    <property type="term" value="C:ATP-binding cassette (ABC) transporter complex"/>
    <property type="evidence" value="ECO:0007669"/>
    <property type="project" value="InterPro"/>
</dbReference>
<evidence type="ECO:0000256" key="2">
    <source>
        <dbReference type="ARBA" id="ARBA00005695"/>
    </source>
</evidence>
<keyword evidence="4" id="KW-0732">Signal</keyword>
<protein>
    <submittedName>
        <fullName evidence="7">Extracellular solute-binding protein family 5</fullName>
    </submittedName>
</protein>
<dbReference type="eggNOG" id="COG4166">
    <property type="taxonomic scope" value="Bacteria"/>
</dbReference>
<sequence length="552" mass="63677">MKKAHKITILLSFLIISISLISFFNPLSDPPEKNPEKLSKDEISIFFNYEPKTLDPSKAADDYSIELLKNSLEGLTRISKNSVGEEVPEKAGALSWKIEDDGKRWIFFLRDYQWEDGRKVTAEDFEYGIKRSLDPKTASPMAYLLYPIKNAEKYNSGKADKESLGVKSIDNKTLVVELENPTPYFIQLTASTLMSPQRKDIVEKYGESYGSSADKMVYNGPYKISEWNHEKKIVLSKNKNYWDKHSVKLSNVNVHIVKDENVRMAMLSKGQADIVEATKKEWADKFIKSKKFNEISGYSAATNFLFFNQKSELFKNKKIRKAFSMGVKRHEMAEVIYRGIFEPAYGWVPPKVSIGEQEYRKKRGNFIKEDSEEARELLIEGLKELGINKSPEDITVTFLNPSTTTWARKYSEYLAQMYKETLGINVRSEFVQWSIFEGEVAKLNYDFAGMGWYGDYNDPSSFLEPFVSDQGSIVTGWKNINYNQLLKKTTLTLDEEKRYEYFKEAEEILIDNAVIAPTVFLKRRIFHKKNLKGLLISVFGSTDYKNVFVEKK</sequence>
<evidence type="ECO:0000313" key="7">
    <source>
        <dbReference type="EMBL" id="ADO83016.1"/>
    </source>
</evidence>
<comment type="subcellular location">
    <subcellularLocation>
        <location evidence="1">Cell envelope</location>
    </subcellularLocation>
</comment>
<accession>E3H8N4</accession>
<proteinExistence type="inferred from homology"/>
<dbReference type="GO" id="GO:1904680">
    <property type="term" value="F:peptide transmembrane transporter activity"/>
    <property type="evidence" value="ECO:0007669"/>
    <property type="project" value="TreeGrafter"/>
</dbReference>
<dbReference type="GO" id="GO:0042597">
    <property type="term" value="C:periplasmic space"/>
    <property type="evidence" value="ECO:0007669"/>
    <property type="project" value="UniProtKB-ARBA"/>
</dbReference>
<dbReference type="GO" id="GO:0015833">
    <property type="term" value="P:peptide transport"/>
    <property type="evidence" value="ECO:0007669"/>
    <property type="project" value="TreeGrafter"/>
</dbReference>
<organism evidence="7 8">
    <name type="scientific">Ilyobacter polytropus (strain ATCC 51220 / DSM 2926 / LMG 16218 / CuHBu1)</name>
    <dbReference type="NCBI Taxonomy" id="572544"/>
    <lineage>
        <taxon>Bacteria</taxon>
        <taxon>Fusobacteriati</taxon>
        <taxon>Fusobacteriota</taxon>
        <taxon>Fusobacteriia</taxon>
        <taxon>Fusobacteriales</taxon>
        <taxon>Fusobacteriaceae</taxon>
        <taxon>Ilyobacter</taxon>
    </lineage>
</organism>
<keyword evidence="8" id="KW-1185">Reference proteome</keyword>
<dbReference type="PANTHER" id="PTHR30290">
    <property type="entry name" value="PERIPLASMIC BINDING COMPONENT OF ABC TRANSPORTER"/>
    <property type="match status" value="1"/>
</dbReference>
<evidence type="ECO:0000256" key="1">
    <source>
        <dbReference type="ARBA" id="ARBA00004196"/>
    </source>
</evidence>
<dbReference type="EMBL" id="CP002281">
    <property type="protein sequence ID" value="ADO83016.1"/>
    <property type="molecule type" value="Genomic_DNA"/>
</dbReference>
<keyword evidence="3" id="KW-0813">Transport</keyword>